<dbReference type="GO" id="GO:0006096">
    <property type="term" value="P:glycolytic process"/>
    <property type="evidence" value="ECO:0007669"/>
    <property type="project" value="UniProtKB-UniPathway"/>
</dbReference>
<dbReference type="OrthoDB" id="140919at2"/>
<dbReference type="InterPro" id="IPR023096">
    <property type="entry name" value="G6P_Isomerase_C"/>
</dbReference>
<sequence length="521" mass="58472">MPTAENTPLMNIPLQALKVHHQLMKNSHLLQLFAEDHQRGERFSMEEKGLYLDYSKNLITAKTMELLLELARARKLPEKIDERFMAFGEIGCQSAFRQALQKDEESARMTDLANRIWNGEWTGHSGMRIKTVININVNESDPGPPMAYQALKGFIRGDVATIFITRTNNLNFCSILNELNPAETLFNVVSDTFTCRKTMVCAHTARRWVLKAMRDECAVARHFTAVSLNEEEARKFGIDPGNIFASRSLGSRLVDFPTMVGLGTGIFQRMLAGIRSMDQHFSTAPLNRNLPVTMGLLRVWYCNFYGSRQMALLPYHRWLSNLPVYVNRLVTCSGSSMEAMPIGEPDERNGKEATNMQHAICQQILHGSTMCPCDFIGFCRDEELDGGSSNLLMAKMFALTKSLAFGRHASEFQGGKCPDSLKQYLPMEGNHPSNTILAENLTPEVFGELLALYEHAVYTQQVVGQWGIMDRQGMEVGKLEARNIAMELENGSTTTGHDSSTSCLIRHYRNLSGTTGKIYVS</sequence>
<keyword evidence="3 4" id="KW-0413">Isomerase</keyword>
<keyword evidence="6" id="KW-1185">Reference proteome</keyword>
<dbReference type="eggNOG" id="COG0166">
    <property type="taxonomic scope" value="Bacteria"/>
</dbReference>
<organism evidence="5 6">
    <name type="scientific">Geotalea daltonii (strain DSM 22248 / JCM 15807 / FRC-32)</name>
    <name type="common">Geobacter daltonii</name>
    <dbReference type="NCBI Taxonomy" id="316067"/>
    <lineage>
        <taxon>Bacteria</taxon>
        <taxon>Pseudomonadati</taxon>
        <taxon>Thermodesulfobacteriota</taxon>
        <taxon>Desulfuromonadia</taxon>
        <taxon>Geobacterales</taxon>
        <taxon>Geobacteraceae</taxon>
        <taxon>Geotalea</taxon>
    </lineage>
</organism>
<dbReference type="AlphaFoldDB" id="B9M643"/>
<comment type="catalytic activity">
    <reaction evidence="4">
        <text>alpha-D-glucose 6-phosphate = beta-D-fructose 6-phosphate</text>
        <dbReference type="Rhea" id="RHEA:11816"/>
        <dbReference type="ChEBI" id="CHEBI:57634"/>
        <dbReference type="ChEBI" id="CHEBI:58225"/>
        <dbReference type="EC" id="5.3.1.9"/>
    </reaction>
</comment>
<dbReference type="GO" id="GO:0097367">
    <property type="term" value="F:carbohydrate derivative binding"/>
    <property type="evidence" value="ECO:0007669"/>
    <property type="project" value="InterPro"/>
</dbReference>
<evidence type="ECO:0000256" key="4">
    <source>
        <dbReference type="RuleBase" id="RU000612"/>
    </source>
</evidence>
<accession>B9M643</accession>
<dbReference type="Pfam" id="PF00342">
    <property type="entry name" value="PGI"/>
    <property type="match status" value="1"/>
</dbReference>
<evidence type="ECO:0000256" key="3">
    <source>
        <dbReference type="ARBA" id="ARBA00023235"/>
    </source>
</evidence>
<dbReference type="GO" id="GO:0004347">
    <property type="term" value="F:glucose-6-phosphate isomerase activity"/>
    <property type="evidence" value="ECO:0007669"/>
    <property type="project" value="UniProtKB-EC"/>
</dbReference>
<dbReference type="Proteomes" id="UP000007721">
    <property type="component" value="Chromosome"/>
</dbReference>
<dbReference type="GO" id="GO:0006094">
    <property type="term" value="P:gluconeogenesis"/>
    <property type="evidence" value="ECO:0007669"/>
    <property type="project" value="UniProtKB-KW"/>
</dbReference>
<protein>
    <recommendedName>
        <fullName evidence="4">Glucose-6-phosphate isomerase</fullName>
        <ecNumber evidence="4">5.3.1.9</ecNumber>
    </recommendedName>
</protein>
<comment type="pathway">
    <text evidence="4">Carbohydrate degradation; glycolysis; D-glyceraldehyde 3-phosphate and glycerone phosphate from D-glucose: step 2/4.</text>
</comment>
<reference evidence="5 6" key="1">
    <citation type="submission" date="2009-01" db="EMBL/GenBank/DDBJ databases">
        <title>Complete sequence of Geobacter sp. FRC-32.</title>
        <authorList>
            <consortium name="US DOE Joint Genome Institute"/>
            <person name="Lucas S."/>
            <person name="Copeland A."/>
            <person name="Lapidus A."/>
            <person name="Glavina del Rio T."/>
            <person name="Dalin E."/>
            <person name="Tice H."/>
            <person name="Bruce D."/>
            <person name="Goodwin L."/>
            <person name="Pitluck S."/>
            <person name="Saunders E."/>
            <person name="Brettin T."/>
            <person name="Detter J.C."/>
            <person name="Han C."/>
            <person name="Larimer F."/>
            <person name="Land M."/>
            <person name="Hauser L."/>
            <person name="Kyrpides N."/>
            <person name="Ovchinnikova G."/>
            <person name="Kostka J."/>
            <person name="Richardson P."/>
        </authorList>
    </citation>
    <scope>NUCLEOTIDE SEQUENCE [LARGE SCALE GENOMIC DNA]</scope>
    <source>
        <strain evidence="6">DSM 22248 / JCM 15807 / FRC-32</strain>
    </source>
</reference>
<keyword evidence="2 4" id="KW-0324">Glycolysis</keyword>
<dbReference type="InterPro" id="IPR046348">
    <property type="entry name" value="SIS_dom_sf"/>
</dbReference>
<dbReference type="UniPathway" id="UPA00109">
    <property type="reaction ID" value="UER00181"/>
</dbReference>
<evidence type="ECO:0000313" key="5">
    <source>
        <dbReference type="EMBL" id="ACM20024.1"/>
    </source>
</evidence>
<dbReference type="EMBL" id="CP001390">
    <property type="protein sequence ID" value="ACM20024.1"/>
    <property type="molecule type" value="Genomic_DNA"/>
</dbReference>
<gene>
    <name evidence="5" type="ordered locus">Geob_1666</name>
</gene>
<dbReference type="InterPro" id="IPR001672">
    <property type="entry name" value="G6P_Isomerase"/>
</dbReference>
<dbReference type="PANTHER" id="PTHR11469:SF1">
    <property type="entry name" value="GLUCOSE-6-PHOSPHATE ISOMERASE"/>
    <property type="match status" value="1"/>
</dbReference>
<dbReference type="KEGG" id="geo:Geob_1666"/>
<dbReference type="Gene3D" id="1.10.1390.10">
    <property type="match status" value="1"/>
</dbReference>
<proteinExistence type="inferred from homology"/>
<dbReference type="GO" id="GO:0005829">
    <property type="term" value="C:cytosol"/>
    <property type="evidence" value="ECO:0007669"/>
    <property type="project" value="TreeGrafter"/>
</dbReference>
<dbReference type="GO" id="GO:0048029">
    <property type="term" value="F:monosaccharide binding"/>
    <property type="evidence" value="ECO:0007669"/>
    <property type="project" value="TreeGrafter"/>
</dbReference>
<keyword evidence="1 4" id="KW-0312">Gluconeogenesis</keyword>
<dbReference type="RefSeq" id="WP_012646753.1">
    <property type="nucleotide sequence ID" value="NC_011979.1"/>
</dbReference>
<comment type="similarity">
    <text evidence="4">Belongs to the GPI family.</text>
</comment>
<dbReference type="EC" id="5.3.1.9" evidence="4"/>
<dbReference type="Gene3D" id="3.40.50.10490">
    <property type="entry name" value="Glucose-6-phosphate isomerase like protein, domain 1"/>
    <property type="match status" value="2"/>
</dbReference>
<evidence type="ECO:0000256" key="1">
    <source>
        <dbReference type="ARBA" id="ARBA00022432"/>
    </source>
</evidence>
<dbReference type="SUPFAM" id="SSF53697">
    <property type="entry name" value="SIS domain"/>
    <property type="match status" value="1"/>
</dbReference>
<dbReference type="CDD" id="cd05016">
    <property type="entry name" value="SIS_PGI_2"/>
    <property type="match status" value="1"/>
</dbReference>
<evidence type="ECO:0000256" key="2">
    <source>
        <dbReference type="ARBA" id="ARBA00023152"/>
    </source>
</evidence>
<dbReference type="PROSITE" id="PS51463">
    <property type="entry name" value="P_GLUCOSE_ISOMERASE_3"/>
    <property type="match status" value="1"/>
</dbReference>
<dbReference type="PANTHER" id="PTHR11469">
    <property type="entry name" value="GLUCOSE-6-PHOSPHATE ISOMERASE"/>
    <property type="match status" value="1"/>
</dbReference>
<dbReference type="STRING" id="316067.Geob_1666"/>
<name>B9M643_GEODF</name>
<evidence type="ECO:0000313" key="6">
    <source>
        <dbReference type="Proteomes" id="UP000007721"/>
    </source>
</evidence>
<dbReference type="GO" id="GO:0051156">
    <property type="term" value="P:glucose 6-phosphate metabolic process"/>
    <property type="evidence" value="ECO:0007669"/>
    <property type="project" value="TreeGrafter"/>
</dbReference>
<dbReference type="HOGENOM" id="CLU_017947_3_1_7"/>
<dbReference type="InterPro" id="IPR035482">
    <property type="entry name" value="SIS_PGI_2"/>
</dbReference>
<dbReference type="PRINTS" id="PR00662">
    <property type="entry name" value="G6PISOMERASE"/>
</dbReference>